<keyword evidence="1 2" id="KW-0732">Signal</keyword>
<feature type="domain" description="SLH" evidence="3">
    <location>
        <begin position="82"/>
        <end position="138"/>
    </location>
</feature>
<dbReference type="Pfam" id="PF00395">
    <property type="entry name" value="SLH"/>
    <property type="match status" value="3"/>
</dbReference>
<feature type="domain" description="SLH" evidence="3">
    <location>
        <begin position="18"/>
        <end position="81"/>
    </location>
</feature>
<evidence type="ECO:0000313" key="4">
    <source>
        <dbReference type="EMBL" id="KOS69745.1"/>
    </source>
</evidence>
<feature type="signal peptide" evidence="2">
    <location>
        <begin position="1"/>
        <end position="18"/>
    </location>
</feature>
<reference evidence="5" key="1">
    <citation type="submission" date="2015-07" db="EMBL/GenBank/DDBJ databases">
        <title>Fjat-14205 dsm 2895.</title>
        <authorList>
            <person name="Liu B."/>
            <person name="Wang J."/>
            <person name="Zhu Y."/>
            <person name="Liu G."/>
            <person name="Chen Q."/>
            <person name="Chen Z."/>
            <person name="Lan J."/>
            <person name="Che J."/>
            <person name="Ge C."/>
            <person name="Shi H."/>
            <person name="Pan Z."/>
            <person name="Liu X."/>
        </authorList>
    </citation>
    <scope>NUCLEOTIDE SEQUENCE [LARGE SCALE GENOMIC DNA]</scope>
    <source>
        <strain evidence="5">DSM 25560</strain>
    </source>
</reference>
<evidence type="ECO:0000256" key="1">
    <source>
        <dbReference type="ARBA" id="ARBA00022729"/>
    </source>
</evidence>
<sequence length="468" mass="51183">MAATLATSAIVIAAPASAATTFPDVNSSTETGKAILNLAERGIISGYPDGTFKPANSITRTQAAKILAGILELDTKNVTNPKFKDVKPGDANYGAIAALANAGIISGSNGYFNPTKNITRGQMSKMIVRGFDLEIAEDTNIPFTDVVAGSEYEPYIQTLFANNITKGTTPTTFGPQTNVKRSQLATFVVRAENTLNSATVYASKYNQDYIYASYGGITPAEDIFTWDEEQDMTDAITIKPLKEGTGKLVITGFTEEDEDFLDVFFLVHVESVNGKLQATLEEVDEADYLENMPLTLAEGDLNFVPTDVSIKTTDGQALSKDAYAFEVKDKVTTLSIFENGEYKVTFTAGTRQQTMIADVYSFDFVRMIDLYEVTNQVTFTADDLALEPKSVMFKDLSDEWDTDYKVPVKATIQNGVLLVTPISEGPALLKVTGNDGKITYIYIEFMKFAGEWASTHVIDPDEYEDFID</sequence>
<evidence type="ECO:0000256" key="2">
    <source>
        <dbReference type="SAM" id="SignalP"/>
    </source>
</evidence>
<dbReference type="PROSITE" id="PS51272">
    <property type="entry name" value="SLH"/>
    <property type="match status" value="3"/>
</dbReference>
<dbReference type="EMBL" id="LGRV01000003">
    <property type="protein sequence ID" value="KOS69745.1"/>
    <property type="molecule type" value="Genomic_DNA"/>
</dbReference>
<evidence type="ECO:0000313" key="5">
    <source>
        <dbReference type="Proteomes" id="UP000050668"/>
    </source>
</evidence>
<dbReference type="Proteomes" id="UP000050668">
    <property type="component" value="Unassembled WGS sequence"/>
</dbReference>
<evidence type="ECO:0000259" key="3">
    <source>
        <dbReference type="PROSITE" id="PS51272"/>
    </source>
</evidence>
<organism evidence="4 5">
    <name type="scientific">Lysinibacillus contaminans</name>
    <dbReference type="NCBI Taxonomy" id="1293441"/>
    <lineage>
        <taxon>Bacteria</taxon>
        <taxon>Bacillati</taxon>
        <taxon>Bacillota</taxon>
        <taxon>Bacilli</taxon>
        <taxon>Bacillales</taxon>
        <taxon>Bacillaceae</taxon>
        <taxon>Lysinibacillus</taxon>
    </lineage>
</organism>
<dbReference type="PANTHER" id="PTHR43308">
    <property type="entry name" value="OUTER MEMBRANE PROTEIN ALPHA-RELATED"/>
    <property type="match status" value="1"/>
</dbReference>
<comment type="caution">
    <text evidence="4">The sequence shown here is derived from an EMBL/GenBank/DDBJ whole genome shotgun (WGS) entry which is preliminary data.</text>
</comment>
<accession>A0ABR5K4N6</accession>
<feature type="chain" id="PRO_5047248213" evidence="2">
    <location>
        <begin position="19"/>
        <end position="468"/>
    </location>
</feature>
<protein>
    <submittedName>
        <fullName evidence="4">S-layer protein</fullName>
    </submittedName>
</protein>
<proteinExistence type="predicted"/>
<name>A0ABR5K4N6_9BACI</name>
<keyword evidence="5" id="KW-1185">Reference proteome</keyword>
<dbReference type="InterPro" id="IPR001119">
    <property type="entry name" value="SLH_dom"/>
</dbReference>
<dbReference type="InterPro" id="IPR051465">
    <property type="entry name" value="Cell_Envelope_Struct_Comp"/>
</dbReference>
<feature type="domain" description="SLH" evidence="3">
    <location>
        <begin position="139"/>
        <end position="202"/>
    </location>
</feature>
<gene>
    <name evidence="4" type="ORF">AEA09_05125</name>
</gene>